<evidence type="ECO:0000313" key="3">
    <source>
        <dbReference type="EMBL" id="KAJ0212502.1"/>
    </source>
</evidence>
<dbReference type="GO" id="GO:0005524">
    <property type="term" value="F:ATP binding"/>
    <property type="evidence" value="ECO:0007669"/>
    <property type="project" value="InterPro"/>
</dbReference>
<evidence type="ECO:0000256" key="1">
    <source>
        <dbReference type="SAM" id="Phobius"/>
    </source>
</evidence>
<dbReference type="EMBL" id="NBSK02000004">
    <property type="protein sequence ID" value="KAJ0212502.1"/>
    <property type="molecule type" value="Genomic_DNA"/>
</dbReference>
<sequence length="153" mass="17482">MLDSATSDKHNIFSFLTKETDHSIPSLIPSYQTHVSMADQSNTTLTGFSIKIEIYAFGVVLLEILTGMKVYDKRRPLGKQNLVEWAIPFLEDEVNMRMIMDPQLQHNDSSPEGAFKLAQLVLKCLQLKQDKRPSMEYILQVLHHCYLNGIKTV</sequence>
<dbReference type="InterPro" id="IPR000719">
    <property type="entry name" value="Prot_kinase_dom"/>
</dbReference>
<feature type="domain" description="Protein kinase" evidence="2">
    <location>
        <begin position="1"/>
        <end position="147"/>
    </location>
</feature>
<keyword evidence="1" id="KW-0812">Transmembrane</keyword>
<organism evidence="3 4">
    <name type="scientific">Lactuca sativa</name>
    <name type="common">Garden lettuce</name>
    <dbReference type="NCBI Taxonomy" id="4236"/>
    <lineage>
        <taxon>Eukaryota</taxon>
        <taxon>Viridiplantae</taxon>
        <taxon>Streptophyta</taxon>
        <taxon>Embryophyta</taxon>
        <taxon>Tracheophyta</taxon>
        <taxon>Spermatophyta</taxon>
        <taxon>Magnoliopsida</taxon>
        <taxon>eudicotyledons</taxon>
        <taxon>Gunneridae</taxon>
        <taxon>Pentapetalae</taxon>
        <taxon>asterids</taxon>
        <taxon>campanulids</taxon>
        <taxon>Asterales</taxon>
        <taxon>Asteraceae</taxon>
        <taxon>Cichorioideae</taxon>
        <taxon>Cichorieae</taxon>
        <taxon>Lactucinae</taxon>
        <taxon>Lactuca</taxon>
    </lineage>
</organism>
<accession>A0A9R1VX15</accession>
<dbReference type="InterPro" id="IPR011009">
    <property type="entry name" value="Kinase-like_dom_sf"/>
</dbReference>
<evidence type="ECO:0000259" key="2">
    <source>
        <dbReference type="PROSITE" id="PS50011"/>
    </source>
</evidence>
<reference evidence="3 4" key="1">
    <citation type="journal article" date="2017" name="Nat. Commun.">
        <title>Genome assembly with in vitro proximity ligation data and whole-genome triplication in lettuce.</title>
        <authorList>
            <person name="Reyes-Chin-Wo S."/>
            <person name="Wang Z."/>
            <person name="Yang X."/>
            <person name="Kozik A."/>
            <person name="Arikit S."/>
            <person name="Song C."/>
            <person name="Xia L."/>
            <person name="Froenicke L."/>
            <person name="Lavelle D.O."/>
            <person name="Truco M.J."/>
            <person name="Xia R."/>
            <person name="Zhu S."/>
            <person name="Xu C."/>
            <person name="Xu H."/>
            <person name="Xu X."/>
            <person name="Cox K."/>
            <person name="Korf I."/>
            <person name="Meyers B.C."/>
            <person name="Michelmore R.W."/>
        </authorList>
    </citation>
    <scope>NUCLEOTIDE SEQUENCE [LARGE SCALE GENOMIC DNA]</scope>
    <source>
        <strain evidence="4">cv. Salinas</strain>
        <tissue evidence="3">Seedlings</tissue>
    </source>
</reference>
<dbReference type="PROSITE" id="PS50011">
    <property type="entry name" value="PROTEIN_KINASE_DOM"/>
    <property type="match status" value="1"/>
</dbReference>
<protein>
    <recommendedName>
        <fullName evidence="2">Protein kinase domain-containing protein</fullName>
    </recommendedName>
</protein>
<dbReference type="GO" id="GO:0004672">
    <property type="term" value="F:protein kinase activity"/>
    <property type="evidence" value="ECO:0007669"/>
    <property type="project" value="InterPro"/>
</dbReference>
<gene>
    <name evidence="3" type="ORF">LSAT_V11C400221350</name>
</gene>
<dbReference type="Proteomes" id="UP000235145">
    <property type="component" value="Unassembled WGS sequence"/>
</dbReference>
<keyword evidence="4" id="KW-1185">Reference proteome</keyword>
<keyword evidence="1" id="KW-1133">Transmembrane helix</keyword>
<evidence type="ECO:0000313" key="4">
    <source>
        <dbReference type="Proteomes" id="UP000235145"/>
    </source>
</evidence>
<dbReference type="PANTHER" id="PTHR45621">
    <property type="entry name" value="OS01G0588500 PROTEIN-RELATED"/>
    <property type="match status" value="1"/>
</dbReference>
<dbReference type="SUPFAM" id="SSF56112">
    <property type="entry name" value="Protein kinase-like (PK-like)"/>
    <property type="match status" value="1"/>
</dbReference>
<name>A0A9R1VX15_LACSA</name>
<feature type="transmembrane region" description="Helical" evidence="1">
    <location>
        <begin position="54"/>
        <end position="71"/>
    </location>
</feature>
<keyword evidence="1" id="KW-0472">Membrane</keyword>
<dbReference type="AlphaFoldDB" id="A0A9R1VX15"/>
<proteinExistence type="predicted"/>
<comment type="caution">
    <text evidence="3">The sequence shown here is derived from an EMBL/GenBank/DDBJ whole genome shotgun (WGS) entry which is preliminary data.</text>
</comment>
<dbReference type="Gene3D" id="1.10.510.10">
    <property type="entry name" value="Transferase(Phosphotransferase) domain 1"/>
    <property type="match status" value="1"/>
</dbReference>
<dbReference type="InterPro" id="IPR050823">
    <property type="entry name" value="Plant_Ser_Thr_Prot_Kinase"/>
</dbReference>